<sequence>MGSGVIYYEYEAHKEYDDVDVEATTKLGTIKICRYHSNDEKFTHSIHSRRFDPDRPYEFPVTMLSRGGTLGEFQSIPSAATTPPRMARTEPTLSLGPSIQTYPPFRRRIFCVPARYSVRRYAQDTNTQEGG</sequence>
<comment type="caution">
    <text evidence="2">The sequence shown here is derived from an EMBL/GenBank/DDBJ whole genome shotgun (WGS) entry which is preliminary data.</text>
</comment>
<name>A0ABU6WJE7_9FABA</name>
<evidence type="ECO:0000313" key="3">
    <source>
        <dbReference type="Proteomes" id="UP001341840"/>
    </source>
</evidence>
<evidence type="ECO:0000256" key="1">
    <source>
        <dbReference type="SAM" id="MobiDB-lite"/>
    </source>
</evidence>
<reference evidence="2 3" key="1">
    <citation type="journal article" date="2023" name="Plants (Basel)">
        <title>Bridging the Gap: Combining Genomics and Transcriptomics Approaches to Understand Stylosanthes scabra, an Orphan Legume from the Brazilian Caatinga.</title>
        <authorList>
            <person name="Ferreira-Neto J.R.C."/>
            <person name="da Silva M.D."/>
            <person name="Binneck E."/>
            <person name="de Melo N.F."/>
            <person name="da Silva R.H."/>
            <person name="de Melo A.L.T.M."/>
            <person name="Pandolfi V."/>
            <person name="Bustamante F.O."/>
            <person name="Brasileiro-Vidal A.C."/>
            <person name="Benko-Iseppon A.M."/>
        </authorList>
    </citation>
    <scope>NUCLEOTIDE SEQUENCE [LARGE SCALE GENOMIC DNA]</scope>
    <source>
        <tissue evidence="2">Leaves</tissue>
    </source>
</reference>
<keyword evidence="3" id="KW-1185">Reference proteome</keyword>
<feature type="region of interest" description="Disordered" evidence="1">
    <location>
        <begin position="72"/>
        <end position="99"/>
    </location>
</feature>
<dbReference type="Proteomes" id="UP001341840">
    <property type="component" value="Unassembled WGS sequence"/>
</dbReference>
<dbReference type="EMBL" id="JASCZI010181513">
    <property type="protein sequence ID" value="MED6184173.1"/>
    <property type="molecule type" value="Genomic_DNA"/>
</dbReference>
<organism evidence="2 3">
    <name type="scientific">Stylosanthes scabra</name>
    <dbReference type="NCBI Taxonomy" id="79078"/>
    <lineage>
        <taxon>Eukaryota</taxon>
        <taxon>Viridiplantae</taxon>
        <taxon>Streptophyta</taxon>
        <taxon>Embryophyta</taxon>
        <taxon>Tracheophyta</taxon>
        <taxon>Spermatophyta</taxon>
        <taxon>Magnoliopsida</taxon>
        <taxon>eudicotyledons</taxon>
        <taxon>Gunneridae</taxon>
        <taxon>Pentapetalae</taxon>
        <taxon>rosids</taxon>
        <taxon>fabids</taxon>
        <taxon>Fabales</taxon>
        <taxon>Fabaceae</taxon>
        <taxon>Papilionoideae</taxon>
        <taxon>50 kb inversion clade</taxon>
        <taxon>dalbergioids sensu lato</taxon>
        <taxon>Dalbergieae</taxon>
        <taxon>Pterocarpus clade</taxon>
        <taxon>Stylosanthes</taxon>
    </lineage>
</organism>
<proteinExistence type="predicted"/>
<protein>
    <submittedName>
        <fullName evidence="2">Uncharacterized protein</fullName>
    </submittedName>
</protein>
<accession>A0ABU6WJE7</accession>
<evidence type="ECO:0000313" key="2">
    <source>
        <dbReference type="EMBL" id="MED6184173.1"/>
    </source>
</evidence>
<gene>
    <name evidence="2" type="ORF">PIB30_044914</name>
</gene>